<dbReference type="SUPFAM" id="SSF50475">
    <property type="entry name" value="FMN-binding split barrel"/>
    <property type="match status" value="1"/>
</dbReference>
<dbReference type="AlphaFoldDB" id="A0A382EFN7"/>
<organism evidence="5">
    <name type="scientific">marine metagenome</name>
    <dbReference type="NCBI Taxonomy" id="408172"/>
    <lineage>
        <taxon>unclassified sequences</taxon>
        <taxon>metagenomes</taxon>
        <taxon>ecological metagenomes</taxon>
    </lineage>
</organism>
<dbReference type="PANTHER" id="PTHR30108:SF21">
    <property type="entry name" value="4-HYDROXYBENZOATE DECARBOXYLASE"/>
    <property type="match status" value="1"/>
</dbReference>
<comment type="similarity">
    <text evidence="1">Belongs to the UbiD family.</text>
</comment>
<dbReference type="EMBL" id="UINC01044123">
    <property type="protein sequence ID" value="SVB49142.1"/>
    <property type="molecule type" value="Genomic_DNA"/>
</dbReference>
<dbReference type="Pfam" id="PF20695">
    <property type="entry name" value="UbiD_N"/>
    <property type="match status" value="1"/>
</dbReference>
<reference evidence="5" key="1">
    <citation type="submission" date="2018-05" db="EMBL/GenBank/DDBJ databases">
        <authorList>
            <person name="Lanie J.A."/>
            <person name="Ng W.-L."/>
            <person name="Kazmierczak K.M."/>
            <person name="Andrzejewski T.M."/>
            <person name="Davidsen T.M."/>
            <person name="Wayne K.J."/>
            <person name="Tettelin H."/>
            <person name="Glass J.I."/>
            <person name="Rusch D."/>
            <person name="Podicherti R."/>
            <person name="Tsui H.-C.T."/>
            <person name="Winkler M.E."/>
        </authorList>
    </citation>
    <scope>NUCLEOTIDE SEQUENCE</scope>
</reference>
<dbReference type="InterPro" id="IPR049383">
    <property type="entry name" value="UbiD-like_N"/>
</dbReference>
<proteinExistence type="inferred from homology"/>
<sequence>MQEYISKLLDRNEMRIVDREVNPKHELAAVVARSQKESALPILFRRVQGTEFPVVCNLYGSRSRLKEMVGAGDRGFCEHWAETINDAMLLGDDYPTVVDMSGELQKGQLSDLPQIVWREKDAGPYITAGVAIAKDPETGVPNLAFSRAMMIDDKEMRCCIDVVQDLAKYHAKAAAMNKPLEMAWLIGVSPAVFMAACTSISLDQDELKIAAQLNGGALPMRQCEELDLLIPADTGIVIEARIRPDERRPEAPFGEFMGYYCKENRGYVADIAAVSWRTGSYFQGLLCGSRDDLTAIYATYATRVYRNLIGELPGIIDVACNTTLYCTIVKIDKQYEGHPQHVMLKVFATNPHYNFACMVVDSDIDINNLNDVWWAFLARGPVDKRTMLIDNIPGGYEYPEDNLHRGRIGIDATAPYGRLDEFRRTSTPGEDTLNLSDYFA</sequence>
<gene>
    <name evidence="5" type="ORF">METZ01_LOCUS201996</name>
</gene>
<evidence type="ECO:0000259" key="3">
    <source>
        <dbReference type="Pfam" id="PF20695"/>
    </source>
</evidence>
<dbReference type="InterPro" id="IPR049381">
    <property type="entry name" value="UbiD-like_C"/>
</dbReference>
<dbReference type="GO" id="GO:0016831">
    <property type="term" value="F:carboxy-lyase activity"/>
    <property type="evidence" value="ECO:0007669"/>
    <property type="project" value="InterPro"/>
</dbReference>
<evidence type="ECO:0000313" key="5">
    <source>
        <dbReference type="EMBL" id="SVB49142.1"/>
    </source>
</evidence>
<dbReference type="PANTHER" id="PTHR30108">
    <property type="entry name" value="3-OCTAPRENYL-4-HYDROXYBENZOATE CARBOXY-LYASE-RELATED"/>
    <property type="match status" value="1"/>
</dbReference>
<dbReference type="InterPro" id="IPR002830">
    <property type="entry name" value="UbiD"/>
</dbReference>
<dbReference type="GO" id="GO:0005737">
    <property type="term" value="C:cytoplasm"/>
    <property type="evidence" value="ECO:0007669"/>
    <property type="project" value="TreeGrafter"/>
</dbReference>
<evidence type="ECO:0000259" key="4">
    <source>
        <dbReference type="Pfam" id="PF20696"/>
    </source>
</evidence>
<dbReference type="SUPFAM" id="SSF143968">
    <property type="entry name" value="UbiD C-terminal domain-like"/>
    <property type="match status" value="1"/>
</dbReference>
<feature type="domain" description="3-octaprenyl-4-hydroxybenzoate carboxy-lyase-like C-terminal" evidence="4">
    <location>
        <begin position="299"/>
        <end position="412"/>
    </location>
</feature>
<evidence type="ECO:0008006" key="6">
    <source>
        <dbReference type="Google" id="ProtNLM"/>
    </source>
</evidence>
<feature type="domain" description="3-octaprenyl-4-hydroxybenzoate carboxy-lyase-like N-terminal" evidence="3">
    <location>
        <begin position="5"/>
        <end position="82"/>
    </location>
</feature>
<feature type="domain" description="3-octaprenyl-4-hydroxybenzoate carboxy-lyase-like Rift-related" evidence="2">
    <location>
        <begin position="106"/>
        <end position="289"/>
    </location>
</feature>
<evidence type="ECO:0000259" key="2">
    <source>
        <dbReference type="Pfam" id="PF01977"/>
    </source>
</evidence>
<dbReference type="Gene3D" id="3.40.1670.10">
    <property type="entry name" value="UbiD C-terminal domain-like"/>
    <property type="match status" value="1"/>
</dbReference>
<evidence type="ECO:0000256" key="1">
    <source>
        <dbReference type="ARBA" id="ARBA00010021"/>
    </source>
</evidence>
<dbReference type="Pfam" id="PF01977">
    <property type="entry name" value="UbiD"/>
    <property type="match status" value="1"/>
</dbReference>
<accession>A0A382EFN7</accession>
<protein>
    <recommendedName>
        <fullName evidence="6">UbiD family decarboxylase</fullName>
    </recommendedName>
</protein>
<dbReference type="Pfam" id="PF20696">
    <property type="entry name" value="UbiD_C"/>
    <property type="match status" value="1"/>
</dbReference>
<dbReference type="InterPro" id="IPR048304">
    <property type="entry name" value="UbiD_Rift_dom"/>
</dbReference>
<name>A0A382EFN7_9ZZZZ</name>